<dbReference type="InParanoid" id="A0A2P5FA39"/>
<name>A0A2P5FA39_TREOI</name>
<sequence length="180" mass="20246">MLYAVADSIFKFVDQPVLPSQKNFVPVEEIGDAVEVTCTHGNIPSDFPQGVYVRNGPNPLFGGKKSTISIFGRSSHTWVEGEGMLRFGEINKHLRNTNVFEHSGKIYVVAENHRPQEIDIRTLESFHEWDVDGAWDRNFTAHPKKAPNSGELVIMDVDATKPYYVLGIISGTYVYIYLVT</sequence>
<evidence type="ECO:0000256" key="1">
    <source>
        <dbReference type="ARBA" id="ARBA00006787"/>
    </source>
</evidence>
<reference evidence="7" key="1">
    <citation type="submission" date="2016-06" db="EMBL/GenBank/DDBJ databases">
        <title>Parallel loss of symbiosis genes in relatives of nitrogen-fixing non-legume Parasponia.</title>
        <authorList>
            <person name="Van Velzen R."/>
            <person name="Holmer R."/>
            <person name="Bu F."/>
            <person name="Rutten L."/>
            <person name="Van Zeijl A."/>
            <person name="Liu W."/>
            <person name="Santuari L."/>
            <person name="Cao Q."/>
            <person name="Sharma T."/>
            <person name="Shen D."/>
            <person name="Roswanjaya Y."/>
            <person name="Wardhani T."/>
            <person name="Kalhor M.S."/>
            <person name="Jansen J."/>
            <person name="Van den Hoogen J."/>
            <person name="Gungor B."/>
            <person name="Hartog M."/>
            <person name="Hontelez J."/>
            <person name="Verver J."/>
            <person name="Yang W.-C."/>
            <person name="Schijlen E."/>
            <person name="Repin R."/>
            <person name="Schilthuizen M."/>
            <person name="Schranz E."/>
            <person name="Heidstra R."/>
            <person name="Miyata K."/>
            <person name="Fedorova E."/>
            <person name="Kohlen W."/>
            <person name="Bisseling T."/>
            <person name="Smit S."/>
            <person name="Geurts R."/>
        </authorList>
    </citation>
    <scope>NUCLEOTIDE SEQUENCE [LARGE SCALE GENOMIC DNA]</scope>
    <source>
        <strain evidence="7">cv. RG33-2</strain>
    </source>
</reference>
<evidence type="ECO:0000256" key="5">
    <source>
        <dbReference type="PIRSR" id="PIRSR604294-1"/>
    </source>
</evidence>
<keyword evidence="4 5" id="KW-0408">Iron</keyword>
<dbReference type="EMBL" id="JXTC01000050">
    <property type="protein sequence ID" value="PON94636.1"/>
    <property type="molecule type" value="Genomic_DNA"/>
</dbReference>
<comment type="caution">
    <text evidence="6">The sequence shown here is derived from an EMBL/GenBank/DDBJ whole genome shotgun (WGS) entry which is preliminary data.</text>
</comment>
<evidence type="ECO:0000256" key="4">
    <source>
        <dbReference type="ARBA" id="ARBA00023004"/>
    </source>
</evidence>
<accession>A0A2P5FA39</accession>
<dbReference type="Pfam" id="PF03055">
    <property type="entry name" value="RPE65"/>
    <property type="match status" value="2"/>
</dbReference>
<dbReference type="GO" id="GO:0016121">
    <property type="term" value="P:carotene catabolic process"/>
    <property type="evidence" value="ECO:0007669"/>
    <property type="project" value="TreeGrafter"/>
</dbReference>
<dbReference type="PANTHER" id="PTHR10543:SF111">
    <property type="entry name" value="CAROTENOID 9,10(9',10')-CLEAVAGE DIOXYGENASE 1-LIKE"/>
    <property type="match status" value="1"/>
</dbReference>
<keyword evidence="7" id="KW-1185">Reference proteome</keyword>
<proteinExistence type="inferred from homology"/>
<dbReference type="STRING" id="63057.A0A2P5FA39"/>
<dbReference type="GO" id="GO:0046872">
    <property type="term" value="F:metal ion binding"/>
    <property type="evidence" value="ECO:0007669"/>
    <property type="project" value="UniProtKB-KW"/>
</dbReference>
<feature type="binding site" evidence="5">
    <location>
        <position position="142"/>
    </location>
    <ligand>
        <name>Fe cation</name>
        <dbReference type="ChEBI" id="CHEBI:24875"/>
        <note>catalytic</note>
    </ligand>
</feature>
<evidence type="ECO:0000313" key="6">
    <source>
        <dbReference type="EMBL" id="PON94636.1"/>
    </source>
</evidence>
<dbReference type="PANTHER" id="PTHR10543">
    <property type="entry name" value="BETA-CAROTENE DIOXYGENASE"/>
    <property type="match status" value="1"/>
</dbReference>
<protein>
    <submittedName>
        <fullName evidence="6">Carotenoid oxygenase</fullName>
    </submittedName>
</protein>
<keyword evidence="3" id="KW-0560">Oxidoreductase</keyword>
<organism evidence="6 7">
    <name type="scientific">Trema orientale</name>
    <name type="common">Charcoal tree</name>
    <name type="synonym">Celtis orientalis</name>
    <dbReference type="NCBI Taxonomy" id="63057"/>
    <lineage>
        <taxon>Eukaryota</taxon>
        <taxon>Viridiplantae</taxon>
        <taxon>Streptophyta</taxon>
        <taxon>Embryophyta</taxon>
        <taxon>Tracheophyta</taxon>
        <taxon>Spermatophyta</taxon>
        <taxon>Magnoliopsida</taxon>
        <taxon>eudicotyledons</taxon>
        <taxon>Gunneridae</taxon>
        <taxon>Pentapetalae</taxon>
        <taxon>rosids</taxon>
        <taxon>fabids</taxon>
        <taxon>Rosales</taxon>
        <taxon>Cannabaceae</taxon>
        <taxon>Trema</taxon>
    </lineage>
</organism>
<dbReference type="InterPro" id="IPR004294">
    <property type="entry name" value="Carotenoid_Oase"/>
</dbReference>
<evidence type="ECO:0000256" key="3">
    <source>
        <dbReference type="ARBA" id="ARBA00022964"/>
    </source>
</evidence>
<keyword evidence="2 5" id="KW-0479">Metal-binding</keyword>
<dbReference type="OrthoDB" id="1069523at2759"/>
<comment type="cofactor">
    <cofactor evidence="5">
        <name>Fe(2+)</name>
        <dbReference type="ChEBI" id="CHEBI:29033"/>
    </cofactor>
    <text evidence="5">Binds 1 Fe(2+) ion per subunit.</text>
</comment>
<dbReference type="GO" id="GO:0010436">
    <property type="term" value="F:carotenoid dioxygenase activity"/>
    <property type="evidence" value="ECO:0007669"/>
    <property type="project" value="TreeGrafter"/>
</dbReference>
<dbReference type="Proteomes" id="UP000237000">
    <property type="component" value="Unassembled WGS sequence"/>
</dbReference>
<evidence type="ECO:0000313" key="7">
    <source>
        <dbReference type="Proteomes" id="UP000237000"/>
    </source>
</evidence>
<evidence type="ECO:0000256" key="2">
    <source>
        <dbReference type="ARBA" id="ARBA00022723"/>
    </source>
</evidence>
<gene>
    <name evidence="6" type="ORF">TorRG33x02_096710</name>
</gene>
<keyword evidence="3" id="KW-0223">Dioxygenase</keyword>
<comment type="similarity">
    <text evidence="1">Belongs to the carotenoid oxygenase family.</text>
</comment>
<dbReference type="AlphaFoldDB" id="A0A2P5FA39"/>
<dbReference type="GO" id="GO:0009570">
    <property type="term" value="C:chloroplast stroma"/>
    <property type="evidence" value="ECO:0007669"/>
    <property type="project" value="TreeGrafter"/>
</dbReference>